<dbReference type="GO" id="GO:0006428">
    <property type="term" value="P:isoleucyl-tRNA aminoacylation"/>
    <property type="evidence" value="ECO:0007669"/>
    <property type="project" value="InterPro"/>
</dbReference>
<dbReference type="GO" id="GO:0005739">
    <property type="term" value="C:mitochondrion"/>
    <property type="evidence" value="ECO:0007669"/>
    <property type="project" value="TreeGrafter"/>
</dbReference>
<keyword evidence="4" id="KW-0547">Nucleotide-binding</keyword>
<dbReference type="OrthoDB" id="10264412at2759"/>
<dbReference type="InterPro" id="IPR009008">
    <property type="entry name" value="Val/Leu/Ile-tRNA-synth_edit"/>
</dbReference>
<dbReference type="GO" id="GO:0004822">
    <property type="term" value="F:isoleucine-tRNA ligase activity"/>
    <property type="evidence" value="ECO:0007669"/>
    <property type="project" value="UniProtKB-EC"/>
</dbReference>
<proteinExistence type="inferred from homology"/>
<dbReference type="SUPFAM" id="SSF52374">
    <property type="entry name" value="Nucleotidylyl transferase"/>
    <property type="match status" value="1"/>
</dbReference>
<dbReference type="Proteomes" id="UP001153714">
    <property type="component" value="Chromosome 5"/>
</dbReference>
<dbReference type="InterPro" id="IPR050081">
    <property type="entry name" value="Ile-tRNA_ligase"/>
</dbReference>
<organism evidence="10 11">
    <name type="scientific">Diatraea saccharalis</name>
    <name type="common">sugarcane borer</name>
    <dbReference type="NCBI Taxonomy" id="40085"/>
    <lineage>
        <taxon>Eukaryota</taxon>
        <taxon>Metazoa</taxon>
        <taxon>Ecdysozoa</taxon>
        <taxon>Arthropoda</taxon>
        <taxon>Hexapoda</taxon>
        <taxon>Insecta</taxon>
        <taxon>Pterygota</taxon>
        <taxon>Neoptera</taxon>
        <taxon>Endopterygota</taxon>
        <taxon>Lepidoptera</taxon>
        <taxon>Glossata</taxon>
        <taxon>Ditrysia</taxon>
        <taxon>Pyraloidea</taxon>
        <taxon>Crambidae</taxon>
        <taxon>Crambinae</taxon>
        <taxon>Diatraea</taxon>
    </lineage>
</organism>
<accession>A0A9N9WFK4</accession>
<name>A0A9N9WFK4_9NEOP</name>
<keyword evidence="3" id="KW-0436">Ligase</keyword>
<dbReference type="PRINTS" id="PR00984">
    <property type="entry name" value="TRNASYNTHILE"/>
</dbReference>
<dbReference type="InterPro" id="IPR002301">
    <property type="entry name" value="Ile-tRNA-ligase"/>
</dbReference>
<evidence type="ECO:0000256" key="2">
    <source>
        <dbReference type="ARBA" id="ARBA00013165"/>
    </source>
</evidence>
<dbReference type="Gene3D" id="3.90.740.10">
    <property type="entry name" value="Valyl/Leucyl/Isoleucyl-tRNA synthetase, editing domain"/>
    <property type="match status" value="1"/>
</dbReference>
<dbReference type="PANTHER" id="PTHR42765">
    <property type="entry name" value="SOLEUCYL-TRNA SYNTHETASE"/>
    <property type="match status" value="1"/>
</dbReference>
<dbReference type="AlphaFoldDB" id="A0A9N9WFK4"/>
<dbReference type="InterPro" id="IPR002300">
    <property type="entry name" value="aa-tRNA-synth_Ia"/>
</dbReference>
<dbReference type="InterPro" id="IPR014729">
    <property type="entry name" value="Rossmann-like_a/b/a_fold"/>
</dbReference>
<keyword evidence="5" id="KW-0067">ATP-binding</keyword>
<dbReference type="Gene3D" id="1.10.10.830">
    <property type="entry name" value="Ile-tRNA synthetase CP2 domain-like"/>
    <property type="match status" value="1"/>
</dbReference>
<comment type="similarity">
    <text evidence="1">Belongs to the class-I aminoacyl-tRNA synthetase family.</text>
</comment>
<evidence type="ECO:0000256" key="6">
    <source>
        <dbReference type="ARBA" id="ARBA00022917"/>
    </source>
</evidence>
<dbReference type="GO" id="GO:0032543">
    <property type="term" value="P:mitochondrial translation"/>
    <property type="evidence" value="ECO:0007669"/>
    <property type="project" value="TreeGrafter"/>
</dbReference>
<evidence type="ECO:0000256" key="1">
    <source>
        <dbReference type="ARBA" id="ARBA00005594"/>
    </source>
</evidence>
<protein>
    <recommendedName>
        <fullName evidence="2">isoleucine--tRNA ligase</fullName>
        <ecNumber evidence="2">6.1.1.5</ecNumber>
    </recommendedName>
    <alternativeName>
        <fullName evidence="8">Isoleucyl-tRNA synthetase</fullName>
    </alternativeName>
</protein>
<dbReference type="GO" id="GO:0005524">
    <property type="term" value="F:ATP binding"/>
    <property type="evidence" value="ECO:0007669"/>
    <property type="project" value="UniProtKB-KW"/>
</dbReference>
<gene>
    <name evidence="10" type="ORF">DIATSA_LOCUS10378</name>
</gene>
<dbReference type="EMBL" id="OU893336">
    <property type="protein sequence ID" value="CAG9792892.1"/>
    <property type="molecule type" value="Genomic_DNA"/>
</dbReference>
<evidence type="ECO:0000256" key="8">
    <source>
        <dbReference type="ARBA" id="ARBA00032665"/>
    </source>
</evidence>
<evidence type="ECO:0000256" key="5">
    <source>
        <dbReference type="ARBA" id="ARBA00022840"/>
    </source>
</evidence>
<evidence type="ECO:0000313" key="11">
    <source>
        <dbReference type="Proteomes" id="UP001153714"/>
    </source>
</evidence>
<dbReference type="Pfam" id="PF00133">
    <property type="entry name" value="tRNA-synt_1"/>
    <property type="match status" value="1"/>
</dbReference>
<keyword evidence="6" id="KW-0648">Protein biosynthesis</keyword>
<dbReference type="Gene3D" id="3.40.50.620">
    <property type="entry name" value="HUPs"/>
    <property type="match status" value="1"/>
</dbReference>
<dbReference type="GO" id="GO:0002161">
    <property type="term" value="F:aminoacyl-tRNA deacylase activity"/>
    <property type="evidence" value="ECO:0007669"/>
    <property type="project" value="InterPro"/>
</dbReference>
<feature type="domain" description="Aminoacyl-tRNA synthetase class Ia" evidence="9">
    <location>
        <begin position="135"/>
        <end position="365"/>
    </location>
</feature>
<dbReference type="EC" id="6.1.1.5" evidence="2"/>
<evidence type="ECO:0000259" key="9">
    <source>
        <dbReference type="Pfam" id="PF00133"/>
    </source>
</evidence>
<evidence type="ECO:0000256" key="3">
    <source>
        <dbReference type="ARBA" id="ARBA00022598"/>
    </source>
</evidence>
<evidence type="ECO:0000256" key="7">
    <source>
        <dbReference type="ARBA" id="ARBA00023146"/>
    </source>
</evidence>
<dbReference type="PANTHER" id="PTHR42765:SF1">
    <property type="entry name" value="ISOLEUCINE--TRNA LIGASE, MITOCHONDRIAL"/>
    <property type="match status" value="1"/>
</dbReference>
<reference evidence="10" key="2">
    <citation type="submission" date="2022-10" db="EMBL/GenBank/DDBJ databases">
        <authorList>
            <consortium name="ENA_rothamsted_submissions"/>
            <consortium name="culmorum"/>
            <person name="King R."/>
        </authorList>
    </citation>
    <scope>NUCLEOTIDE SEQUENCE</scope>
</reference>
<reference evidence="10" key="1">
    <citation type="submission" date="2021-12" db="EMBL/GenBank/DDBJ databases">
        <authorList>
            <person name="King R."/>
        </authorList>
    </citation>
    <scope>NUCLEOTIDE SEQUENCE</scope>
</reference>
<sequence length="365" mass="41038">MYYNLSRPYPNRQKVSAIIWTTTPWTLVANRAVCYGPQLKYSLVKLGFRPGLFLIGSDLIDDLEKTFNTEIKKLAEFDGQELQGVTYDNKLVGQGLPFLAGDHVTSVKGTGLVHTAPAHGPDDFLVALKNNMDVQCDVDESGRYMNLDDELNGLPVLAEGQDMVIARLGESILHQDTYVHSYPLDWRTKKPVIIRASQQWFIDTESLKDKALAALENISVLPSSSAEQSCRGFRGQLQQRPYWCISRQRAWGVPIPALYRGRDVIVHESVIEKLCSLIEDKGPDAWWTCDVTELLSKDVVEKYQLRDDVTKGQDIMDIWFDSGISWTTLGGKKAKLYSEGQDQLTGWFQASLLTSLALTGEPPYE</sequence>
<evidence type="ECO:0000256" key="4">
    <source>
        <dbReference type="ARBA" id="ARBA00022741"/>
    </source>
</evidence>
<dbReference type="SUPFAM" id="SSF50677">
    <property type="entry name" value="ValRS/IleRS/LeuRS editing domain"/>
    <property type="match status" value="1"/>
</dbReference>
<keyword evidence="11" id="KW-1185">Reference proteome</keyword>
<evidence type="ECO:0000313" key="10">
    <source>
        <dbReference type="EMBL" id="CAG9792892.1"/>
    </source>
</evidence>
<keyword evidence="7" id="KW-0030">Aminoacyl-tRNA synthetase</keyword>